<organism evidence="5 6">
    <name type="scientific">Batrachochytrium dendrobatidis (strain JEL423)</name>
    <dbReference type="NCBI Taxonomy" id="403673"/>
    <lineage>
        <taxon>Eukaryota</taxon>
        <taxon>Fungi</taxon>
        <taxon>Fungi incertae sedis</taxon>
        <taxon>Chytridiomycota</taxon>
        <taxon>Chytridiomycota incertae sedis</taxon>
        <taxon>Chytridiomycetes</taxon>
        <taxon>Rhizophydiales</taxon>
        <taxon>Rhizophydiales incertae sedis</taxon>
        <taxon>Batrachochytrium</taxon>
    </lineage>
</organism>
<dbReference type="PANTHER" id="PTHR12215">
    <property type="entry name" value="PHOSPHOPANTETHEINE TRANSFERASE"/>
    <property type="match status" value="1"/>
</dbReference>
<dbReference type="Pfam" id="PF22624">
    <property type="entry name" value="AASDHPPT_N"/>
    <property type="match status" value="1"/>
</dbReference>
<reference evidence="5 6" key="2">
    <citation type="submission" date="2016-05" db="EMBL/GenBank/DDBJ databases">
        <title>Lineage-specific infection strategies underlie the spectrum of fungal disease in amphibians.</title>
        <authorList>
            <person name="Cuomo C.A."/>
            <person name="Farrer R.A."/>
            <person name="James T."/>
            <person name="Longcore J."/>
            <person name="Birren B."/>
        </authorList>
    </citation>
    <scope>NUCLEOTIDE SEQUENCE [LARGE SCALE GENOMIC DNA]</scope>
    <source>
        <strain evidence="5 6">JEL423</strain>
    </source>
</reference>
<dbReference type="Gene3D" id="3.90.470.20">
    <property type="entry name" value="4'-phosphopantetheinyl transferase domain"/>
    <property type="match status" value="1"/>
</dbReference>
<evidence type="ECO:0000259" key="3">
    <source>
        <dbReference type="Pfam" id="PF01648"/>
    </source>
</evidence>
<dbReference type="STRING" id="403673.A0A177WRU4"/>
<proteinExistence type="predicted"/>
<sequence>MQLLDPQEQSRIKGYRFQKDAFSSLVGQVLPRAAICRHIPDISLQQLQFHRTSIGRPFMTISNCCSFNPTSPSMALPDYNISHHGEYIALIMAPFSGSTVSNLSSGNSQDQWRVGVDLTKIDQREIDDPETFFGYFDEQFSKLEWEWIRHGVTGEANVLVGMAVVSPDSIVSSSIITFQPKNDHNQDMIRRFHCMWALKEAYVKGVGCGIVTNLQDIVFLVSSYNSNNPSTIKLWQKQLSVTLMIHGKISHDWLFQVQLVDEQHIICMASTSKYKGDLSFDIVKWSNVLDNCGIRILNHDP</sequence>
<dbReference type="InterPro" id="IPR008278">
    <property type="entry name" value="4-PPantetheinyl_Trfase_dom"/>
</dbReference>
<evidence type="ECO:0000256" key="1">
    <source>
        <dbReference type="ARBA" id="ARBA00013172"/>
    </source>
</evidence>
<dbReference type="GO" id="GO:0008897">
    <property type="term" value="F:holo-[acyl-carrier-protein] synthase activity"/>
    <property type="evidence" value="ECO:0007669"/>
    <property type="project" value="UniProtKB-EC"/>
</dbReference>
<dbReference type="OrthoDB" id="26719at2759"/>
<accession>A0A177WRU4</accession>
<dbReference type="Pfam" id="PF01648">
    <property type="entry name" value="ACPS"/>
    <property type="match status" value="1"/>
</dbReference>
<dbReference type="InterPro" id="IPR037143">
    <property type="entry name" value="4-PPantetheinyl_Trfase_dom_sf"/>
</dbReference>
<dbReference type="InterPro" id="IPR055066">
    <property type="entry name" value="AASDHPPT_N"/>
</dbReference>
<feature type="domain" description="4'-phosphopantetheinyl transferase N-terminal" evidence="4">
    <location>
        <begin position="1"/>
        <end position="91"/>
    </location>
</feature>
<dbReference type="GO" id="GO:0005829">
    <property type="term" value="C:cytosol"/>
    <property type="evidence" value="ECO:0007669"/>
    <property type="project" value="TreeGrafter"/>
</dbReference>
<evidence type="ECO:0000313" key="5">
    <source>
        <dbReference type="EMBL" id="OAJ42375.1"/>
    </source>
</evidence>
<evidence type="ECO:0000259" key="4">
    <source>
        <dbReference type="Pfam" id="PF22624"/>
    </source>
</evidence>
<dbReference type="SUPFAM" id="SSF56214">
    <property type="entry name" value="4'-phosphopantetheinyl transferase"/>
    <property type="match status" value="2"/>
</dbReference>
<keyword evidence="2" id="KW-0808">Transferase</keyword>
<feature type="domain" description="4'-phosphopantetheinyl transferase" evidence="3">
    <location>
        <begin position="113"/>
        <end position="244"/>
    </location>
</feature>
<reference evidence="5 6" key="1">
    <citation type="submission" date="2006-10" db="EMBL/GenBank/DDBJ databases">
        <title>The Genome Sequence of Batrachochytrium dendrobatidis JEL423.</title>
        <authorList>
            <consortium name="The Broad Institute Genome Sequencing Platform"/>
            <person name="Birren B."/>
            <person name="Lander E."/>
            <person name="Galagan J."/>
            <person name="Cuomo C."/>
            <person name="Devon K."/>
            <person name="Jaffe D."/>
            <person name="Butler J."/>
            <person name="Alvarez P."/>
            <person name="Gnerre S."/>
            <person name="Grabherr M."/>
            <person name="Kleber M."/>
            <person name="Mauceli E."/>
            <person name="Brockman W."/>
            <person name="Young S."/>
            <person name="LaButti K."/>
            <person name="Sykes S."/>
            <person name="DeCaprio D."/>
            <person name="Crawford M."/>
            <person name="Koehrsen M."/>
            <person name="Engels R."/>
            <person name="Montgomery P."/>
            <person name="Pearson M."/>
            <person name="Howarth C."/>
            <person name="Larson L."/>
            <person name="White J."/>
            <person name="O'Leary S."/>
            <person name="Kodira C."/>
            <person name="Zeng Q."/>
            <person name="Yandava C."/>
            <person name="Alvarado L."/>
            <person name="Longcore J."/>
            <person name="James T."/>
        </authorList>
    </citation>
    <scope>NUCLEOTIDE SEQUENCE [LARGE SCALE GENOMIC DNA]</scope>
    <source>
        <strain evidence="5 6">JEL423</strain>
    </source>
</reference>
<dbReference type="AlphaFoldDB" id="A0A177WRU4"/>
<evidence type="ECO:0000256" key="2">
    <source>
        <dbReference type="ARBA" id="ARBA00022679"/>
    </source>
</evidence>
<name>A0A177WRU4_BATDL</name>
<dbReference type="Proteomes" id="UP000077115">
    <property type="component" value="Unassembled WGS sequence"/>
</dbReference>
<dbReference type="GO" id="GO:0019878">
    <property type="term" value="P:lysine biosynthetic process via aminoadipic acid"/>
    <property type="evidence" value="ECO:0007669"/>
    <property type="project" value="TreeGrafter"/>
</dbReference>
<evidence type="ECO:0000313" key="6">
    <source>
        <dbReference type="Proteomes" id="UP000077115"/>
    </source>
</evidence>
<dbReference type="VEuPathDB" id="FungiDB:BDEG_25827"/>
<dbReference type="InterPro" id="IPR050559">
    <property type="entry name" value="P-Pant_transferase_sf"/>
</dbReference>
<protein>
    <recommendedName>
        <fullName evidence="1">holo-[acyl-carrier-protein] synthase</fullName>
        <ecNumber evidence="1">2.7.8.7</ecNumber>
    </recommendedName>
</protein>
<gene>
    <name evidence="5" type="ORF">BDEG_25827</name>
</gene>
<dbReference type="PANTHER" id="PTHR12215:SF10">
    <property type="entry name" value="L-AMINOADIPATE-SEMIALDEHYDE DEHYDROGENASE-PHOSPHOPANTETHEINYL TRANSFERASE"/>
    <property type="match status" value="1"/>
</dbReference>
<dbReference type="GO" id="GO:0000287">
    <property type="term" value="F:magnesium ion binding"/>
    <property type="evidence" value="ECO:0007669"/>
    <property type="project" value="InterPro"/>
</dbReference>
<dbReference type="EMBL" id="DS022307">
    <property type="protein sequence ID" value="OAJ42375.1"/>
    <property type="molecule type" value="Genomic_DNA"/>
</dbReference>
<dbReference type="EC" id="2.7.8.7" evidence="1"/>